<feature type="signal peptide" evidence="2">
    <location>
        <begin position="1"/>
        <end position="33"/>
    </location>
</feature>
<sequence>MIEPLSKFQKPRRIFSILAIIAMLATATISCSSGDEQSAADDVSQSDDSTEVVETNPKAVEESNPSTQSYASPKTNKGDTWTVMLYQDADDPILEEDIFTDLNEAERIGSTDKVNIVAQIDRYKGGFKGKQNFTGAKRFYLSQDDDLEKVNSKELADLGEVNMADGKVLIDFVTWAAKKYPADRYVLILSDHGTGWPGGWTDGDVESKPKDILIDGWNDMLYLNELDDSLAAIQKETGIQKFDIIGYDACLMSSLEVMSMTARYADFAVLSQETEPSMGWAYSAFLKKLTSNPKIDSGELAKSIVDTYITEDTLITDDAARAKYVSRTYETSGDIDPAVLAKEETKTVTLAAIDLSQIPGVIDSLDKLVTPLSKINQKVVAGSRSHAKAYENVFGEDFPSPYIDLGNFAKLIQKDSTSENVDKAAQVLQSAIKKAVIAEKHGPSQKGSNGISIYFPNSKLYKADGSDLATYMATAKRFASESLWDDYLAFHYTGQEIKPESKPVENAPVTAPGANKISIKPIKVTTDTASIGNPLTLSTSISGDNVSYLYIFTGRFTKDQDQLQVIDLDYIDSEETRDIDGRIVPDWGEGDIPVEMDWEPVAYVVNDGTHKQMVLLEPNTFGAGTEDTLYTVNGIYKFANGEKDRYSTLFFDGDGNLVQVMGYNSTQNSGPQHEITPEKGDQFSILSQWIPMVGEGEETKTIYKESGILTFGDKPWTWEEHAAAKGQYLIGIIAEDMDGNSYAEYTTVTAR</sequence>
<gene>
    <name evidence="3" type="ORF">ADM99_02960</name>
</gene>
<proteinExistence type="predicted"/>
<dbReference type="RefSeq" id="WP_062421605.1">
    <property type="nucleotide sequence ID" value="NZ_BBYA01000009.1"/>
</dbReference>
<dbReference type="Proteomes" id="UP000050430">
    <property type="component" value="Unassembled WGS sequence"/>
</dbReference>
<dbReference type="Pfam" id="PF03415">
    <property type="entry name" value="Peptidase_C11"/>
    <property type="match status" value="1"/>
</dbReference>
<keyword evidence="2" id="KW-0732">Signal</keyword>
<feature type="compositionally biased region" description="Polar residues" evidence="1">
    <location>
        <begin position="63"/>
        <end position="75"/>
    </location>
</feature>
<dbReference type="Gene3D" id="3.40.50.11970">
    <property type="match status" value="1"/>
</dbReference>
<organism evidence="3 4">
    <name type="scientific">Leptolinea tardivitalis</name>
    <dbReference type="NCBI Taxonomy" id="229920"/>
    <lineage>
        <taxon>Bacteria</taxon>
        <taxon>Bacillati</taxon>
        <taxon>Chloroflexota</taxon>
        <taxon>Anaerolineae</taxon>
        <taxon>Anaerolineales</taxon>
        <taxon>Anaerolineaceae</taxon>
        <taxon>Leptolinea</taxon>
    </lineage>
</organism>
<dbReference type="EMBL" id="LGCK01000006">
    <property type="protein sequence ID" value="KPL73217.1"/>
    <property type="molecule type" value="Genomic_DNA"/>
</dbReference>
<name>A0A0P6XMQ5_9CHLR</name>
<accession>A0A0P6XMQ5</accession>
<evidence type="ECO:0008006" key="5">
    <source>
        <dbReference type="Google" id="ProtNLM"/>
    </source>
</evidence>
<evidence type="ECO:0000256" key="2">
    <source>
        <dbReference type="SAM" id="SignalP"/>
    </source>
</evidence>
<evidence type="ECO:0000256" key="1">
    <source>
        <dbReference type="SAM" id="MobiDB-lite"/>
    </source>
</evidence>
<dbReference type="InterPro" id="IPR005077">
    <property type="entry name" value="Peptidase_C11"/>
</dbReference>
<reference evidence="3 4" key="1">
    <citation type="submission" date="2015-07" db="EMBL/GenBank/DDBJ databases">
        <title>Genome sequence of Leptolinea tardivitalis DSM 16556.</title>
        <authorList>
            <person name="Hemp J."/>
            <person name="Ward L.M."/>
            <person name="Pace L.A."/>
            <person name="Fischer W.W."/>
        </authorList>
    </citation>
    <scope>NUCLEOTIDE SEQUENCE [LARGE SCALE GENOMIC DNA]</scope>
    <source>
        <strain evidence="3 4">YMTK-2</strain>
    </source>
</reference>
<dbReference type="PANTHER" id="PTHR37835:SF1">
    <property type="entry name" value="ALPHA-CLOSTRIPAIN"/>
    <property type="match status" value="1"/>
</dbReference>
<evidence type="ECO:0000313" key="3">
    <source>
        <dbReference type="EMBL" id="KPL73217.1"/>
    </source>
</evidence>
<dbReference type="OrthoDB" id="5507507at2"/>
<keyword evidence="4" id="KW-1185">Reference proteome</keyword>
<evidence type="ECO:0000313" key="4">
    <source>
        <dbReference type="Proteomes" id="UP000050430"/>
    </source>
</evidence>
<dbReference type="STRING" id="229920.ADM99_02960"/>
<dbReference type="AlphaFoldDB" id="A0A0P6XMQ5"/>
<protein>
    <recommendedName>
        <fullName evidence="5">Peptidase C11 clostripain</fullName>
    </recommendedName>
</protein>
<dbReference type="PANTHER" id="PTHR37835">
    <property type="entry name" value="ALPHA-CLOSTRIPAIN"/>
    <property type="match status" value="1"/>
</dbReference>
<comment type="caution">
    <text evidence="3">The sequence shown here is derived from an EMBL/GenBank/DDBJ whole genome shotgun (WGS) entry which is preliminary data.</text>
</comment>
<dbReference type="PROSITE" id="PS51257">
    <property type="entry name" value="PROKAR_LIPOPROTEIN"/>
    <property type="match status" value="1"/>
</dbReference>
<feature type="region of interest" description="Disordered" evidence="1">
    <location>
        <begin position="34"/>
        <end position="75"/>
    </location>
</feature>
<feature type="chain" id="PRO_5006133131" description="Peptidase C11 clostripain" evidence="2">
    <location>
        <begin position="34"/>
        <end position="751"/>
    </location>
</feature>